<gene>
    <name evidence="1" type="ORF">ASN18_2757</name>
</gene>
<evidence type="ECO:0000313" key="2">
    <source>
        <dbReference type="Proteomes" id="UP000060487"/>
    </source>
</evidence>
<protein>
    <submittedName>
        <fullName evidence="1">Uncharacterized protein</fullName>
    </submittedName>
</protein>
<dbReference type="EMBL" id="LNQR01000107">
    <property type="protein sequence ID" value="KWT79383.1"/>
    <property type="molecule type" value="Genomic_DNA"/>
</dbReference>
<comment type="caution">
    <text evidence="1">The sequence shown here is derived from an EMBL/GenBank/DDBJ whole genome shotgun (WGS) entry which is preliminary data.</text>
</comment>
<proteinExistence type="predicted"/>
<name>A0ABR5SCB5_9BACT</name>
<dbReference type="RefSeq" id="WP_157073006.1">
    <property type="nucleotide sequence ID" value="NZ_LNQR01000107.1"/>
</dbReference>
<evidence type="ECO:0000313" key="1">
    <source>
        <dbReference type="EMBL" id="KWT79383.1"/>
    </source>
</evidence>
<dbReference type="Proteomes" id="UP000060487">
    <property type="component" value="Unassembled WGS sequence"/>
</dbReference>
<reference evidence="1 2" key="1">
    <citation type="submission" date="2015-11" db="EMBL/GenBank/DDBJ databases">
        <authorList>
            <person name="Lin W."/>
        </authorList>
    </citation>
    <scope>NUCLEOTIDE SEQUENCE [LARGE SCALE GENOMIC DNA]</scope>
    <source>
        <strain evidence="1 2">HCH-1</strain>
    </source>
</reference>
<sequence length="56" mass="6356">MAKVLYILKQEPDATAKTIIETQKTLADVTVIDMRTDKDYDKIIGEVVSSDKIITW</sequence>
<organism evidence="1 2">
    <name type="scientific">Candidatus Magnetominusculus xianensis</name>
    <dbReference type="NCBI Taxonomy" id="1748249"/>
    <lineage>
        <taxon>Bacteria</taxon>
        <taxon>Pseudomonadati</taxon>
        <taxon>Nitrospirota</taxon>
        <taxon>Nitrospiria</taxon>
        <taxon>Nitrospirales</taxon>
        <taxon>Nitrospiraceae</taxon>
        <taxon>Candidatus Magnetominusculus</taxon>
    </lineage>
</organism>
<keyword evidence="2" id="KW-1185">Reference proteome</keyword>
<accession>A0ABR5SCB5</accession>